<protein>
    <submittedName>
        <fullName evidence="1">Uncharacterized protein</fullName>
    </submittedName>
</protein>
<evidence type="ECO:0000313" key="1">
    <source>
        <dbReference type="EMBL" id="RCW93934.1"/>
    </source>
</evidence>
<evidence type="ECO:0000313" key="2">
    <source>
        <dbReference type="Proteomes" id="UP000253436"/>
    </source>
</evidence>
<keyword evidence="2" id="KW-1185">Reference proteome</keyword>
<dbReference type="Proteomes" id="UP000253436">
    <property type="component" value="Unassembled WGS sequence"/>
</dbReference>
<proteinExistence type="predicted"/>
<comment type="caution">
    <text evidence="1">The sequence shown here is derived from an EMBL/GenBank/DDBJ whole genome shotgun (WGS) entry which is preliminary data.</text>
</comment>
<dbReference type="EMBL" id="QPJO01000001">
    <property type="protein sequence ID" value="RCW93934.1"/>
    <property type="molecule type" value="Genomic_DNA"/>
</dbReference>
<organism evidence="1 2">
    <name type="scientific">Winogradskyella arenosi</name>
    <dbReference type="NCBI Taxonomy" id="533325"/>
    <lineage>
        <taxon>Bacteria</taxon>
        <taxon>Pseudomonadati</taxon>
        <taxon>Bacteroidota</taxon>
        <taxon>Flavobacteriia</taxon>
        <taxon>Flavobacteriales</taxon>
        <taxon>Flavobacteriaceae</taxon>
        <taxon>Winogradskyella</taxon>
    </lineage>
</organism>
<dbReference type="AlphaFoldDB" id="A0A368ZJN0"/>
<sequence>MDVFKEETVSKRLTPSSNNFKTLPHPYGKLIIASRFYFVENGLLHIYPKRHFSLSHNKRYAVLALSDQDIVVL</sequence>
<accession>A0A368ZJN0</accession>
<name>A0A368ZJN0_9FLAO</name>
<reference evidence="1 2" key="1">
    <citation type="submission" date="2018-07" db="EMBL/GenBank/DDBJ databases">
        <title>Genomic Encyclopedia of Type Strains, Phase III (KMG-III): the genomes of soil and plant-associated and newly described type strains.</title>
        <authorList>
            <person name="Whitman W."/>
        </authorList>
    </citation>
    <scope>NUCLEOTIDE SEQUENCE [LARGE SCALE GENOMIC DNA]</scope>
    <source>
        <strain evidence="1 2">CECT 7958</strain>
    </source>
</reference>
<gene>
    <name evidence="1" type="ORF">DFQ08_101734</name>
</gene>